<gene>
    <name evidence="2" type="ORF">PODLI_1B030142</name>
</gene>
<dbReference type="EMBL" id="OX395136">
    <property type="protein sequence ID" value="CAI5787292.1"/>
    <property type="molecule type" value="Genomic_DNA"/>
</dbReference>
<feature type="region of interest" description="Disordered" evidence="1">
    <location>
        <begin position="1"/>
        <end position="25"/>
    </location>
</feature>
<organism evidence="2 3">
    <name type="scientific">Podarcis lilfordi</name>
    <name type="common">Lilford's wall lizard</name>
    <dbReference type="NCBI Taxonomy" id="74358"/>
    <lineage>
        <taxon>Eukaryota</taxon>
        <taxon>Metazoa</taxon>
        <taxon>Chordata</taxon>
        <taxon>Craniata</taxon>
        <taxon>Vertebrata</taxon>
        <taxon>Euteleostomi</taxon>
        <taxon>Lepidosauria</taxon>
        <taxon>Squamata</taxon>
        <taxon>Bifurcata</taxon>
        <taxon>Unidentata</taxon>
        <taxon>Episquamata</taxon>
        <taxon>Laterata</taxon>
        <taxon>Lacertibaenia</taxon>
        <taxon>Lacertidae</taxon>
        <taxon>Podarcis</taxon>
    </lineage>
</organism>
<proteinExistence type="predicted"/>
<name>A0AA35KZU3_9SAUR</name>
<feature type="compositionally biased region" description="Basic residues" evidence="1">
    <location>
        <begin position="9"/>
        <end position="20"/>
    </location>
</feature>
<evidence type="ECO:0000313" key="3">
    <source>
        <dbReference type="Proteomes" id="UP001178461"/>
    </source>
</evidence>
<evidence type="ECO:0000313" key="2">
    <source>
        <dbReference type="EMBL" id="CAI5787292.1"/>
    </source>
</evidence>
<keyword evidence="3" id="KW-1185">Reference proteome</keyword>
<dbReference type="AlphaFoldDB" id="A0AA35KZU3"/>
<dbReference type="Proteomes" id="UP001178461">
    <property type="component" value="Chromosome 11"/>
</dbReference>
<reference evidence="2" key="1">
    <citation type="submission" date="2022-12" db="EMBL/GenBank/DDBJ databases">
        <authorList>
            <person name="Alioto T."/>
            <person name="Alioto T."/>
            <person name="Gomez Garrido J."/>
        </authorList>
    </citation>
    <scope>NUCLEOTIDE SEQUENCE</scope>
</reference>
<evidence type="ECO:0000256" key="1">
    <source>
        <dbReference type="SAM" id="MobiDB-lite"/>
    </source>
</evidence>
<protein>
    <submittedName>
        <fullName evidence="2">Uncharacterized protein</fullName>
    </submittedName>
</protein>
<accession>A0AA35KZU3</accession>
<sequence length="74" mass="8535">MSLQEAGRKGNKIKRHAQHNGKKENALLNHQVLRRLSGAEPYLKLKSSFTCAIFCCHQMKKNEFPHALLTPHIW</sequence>